<reference evidence="1" key="1">
    <citation type="submission" date="2018-05" db="EMBL/GenBank/DDBJ databases">
        <authorList>
            <person name="Lanie J.A."/>
            <person name="Ng W.-L."/>
            <person name="Kazmierczak K.M."/>
            <person name="Andrzejewski T.M."/>
            <person name="Davidsen T.M."/>
            <person name="Wayne K.J."/>
            <person name="Tettelin H."/>
            <person name="Glass J.I."/>
            <person name="Rusch D."/>
            <person name="Podicherti R."/>
            <person name="Tsui H.-C.T."/>
            <person name="Winkler M.E."/>
        </authorList>
    </citation>
    <scope>NUCLEOTIDE SEQUENCE</scope>
</reference>
<gene>
    <name evidence="1" type="ORF">METZ01_LOCUS304950</name>
</gene>
<dbReference type="AlphaFoldDB" id="A0A382MTM8"/>
<sequence length="57" mass="6887">MKKNILIIWLILFTSMHLWAKEVPVEMAETAAKNFYSSRTNYNYSEFKIRDIHRLSH</sequence>
<accession>A0A382MTM8</accession>
<dbReference type="EMBL" id="UINC01095757">
    <property type="protein sequence ID" value="SVC52096.1"/>
    <property type="molecule type" value="Genomic_DNA"/>
</dbReference>
<protein>
    <submittedName>
        <fullName evidence="1">Uncharacterized protein</fullName>
    </submittedName>
</protein>
<proteinExistence type="predicted"/>
<evidence type="ECO:0000313" key="1">
    <source>
        <dbReference type="EMBL" id="SVC52096.1"/>
    </source>
</evidence>
<feature type="non-terminal residue" evidence="1">
    <location>
        <position position="57"/>
    </location>
</feature>
<organism evidence="1">
    <name type="scientific">marine metagenome</name>
    <dbReference type="NCBI Taxonomy" id="408172"/>
    <lineage>
        <taxon>unclassified sequences</taxon>
        <taxon>metagenomes</taxon>
        <taxon>ecological metagenomes</taxon>
    </lineage>
</organism>
<name>A0A382MTM8_9ZZZZ</name>